<accession>A0A486XMW3</accession>
<evidence type="ECO:0000259" key="1">
    <source>
        <dbReference type="Pfam" id="PF10026"/>
    </source>
</evidence>
<reference evidence="2" key="1">
    <citation type="submission" date="2019-04" db="EMBL/GenBank/DDBJ databases">
        <authorList>
            <person name="Brambilla D."/>
        </authorList>
    </citation>
    <scope>NUCLEOTIDE SEQUENCE</scope>
    <source>
        <strain evidence="2">BAL1</strain>
    </source>
</reference>
<sequence length="147" mass="16549">MLNSNRDDIAEVVKQDLAAVIAHEIYHLVRASSGMESKTLLQHIVAEGLACHFETRVNGNTLPSLFDDIQHLDWQQLYGKMRPQINNTEFSYPLYFGGEDETKFPNRAAYWVGFNLVAQYINKYGGCAVSLAAVPAELIFEQLALNK</sequence>
<dbReference type="AlphaFoldDB" id="A0A486XMW3"/>
<feature type="domain" description="DUF2268" evidence="1">
    <location>
        <begin position="14"/>
        <end position="139"/>
    </location>
</feature>
<dbReference type="EMBL" id="CAAJGR010000087">
    <property type="protein sequence ID" value="VHO03877.1"/>
    <property type="molecule type" value="Genomic_DNA"/>
</dbReference>
<protein>
    <recommendedName>
        <fullName evidence="1">DUF2268 domain-containing protein</fullName>
    </recommendedName>
</protein>
<dbReference type="Pfam" id="PF10026">
    <property type="entry name" value="DUF2268"/>
    <property type="match status" value="1"/>
</dbReference>
<dbReference type="InterPro" id="IPR018728">
    <property type="entry name" value="DUF2268"/>
</dbReference>
<organism evidence="2">
    <name type="scientific">Rheinheimera sp. BAL341</name>
    <dbReference type="NCBI Taxonomy" id="1708203"/>
    <lineage>
        <taxon>Bacteria</taxon>
        <taxon>Pseudomonadati</taxon>
        <taxon>Pseudomonadota</taxon>
        <taxon>Gammaproteobacteria</taxon>
        <taxon>Chromatiales</taxon>
        <taxon>Chromatiaceae</taxon>
        <taxon>Rheinheimera</taxon>
    </lineage>
</organism>
<evidence type="ECO:0000313" key="2">
    <source>
        <dbReference type="EMBL" id="VHO03877.1"/>
    </source>
</evidence>
<proteinExistence type="predicted"/>
<gene>
    <name evidence="2" type="ORF">BAL341_1644</name>
</gene>
<name>A0A486XMW3_9GAMM</name>